<proteinExistence type="predicted"/>
<accession>A0A5C6ZKB1</accession>
<name>A0A5C6ZKB1_9FLAO</name>
<comment type="caution">
    <text evidence="2">The sequence shown here is derived from an EMBL/GenBank/DDBJ whole genome shotgun (WGS) entry which is preliminary data.</text>
</comment>
<feature type="transmembrane region" description="Helical" evidence="1">
    <location>
        <begin position="295"/>
        <end position="315"/>
    </location>
</feature>
<protein>
    <submittedName>
        <fullName evidence="2">DUF3667 domain-containing protein</fullName>
    </submittedName>
</protein>
<dbReference type="EMBL" id="VORO01000005">
    <property type="protein sequence ID" value="TXD89774.1"/>
    <property type="molecule type" value="Genomic_DNA"/>
</dbReference>
<gene>
    <name evidence="2" type="ORF">ESY86_06090</name>
</gene>
<feature type="transmembrane region" description="Helical" evidence="1">
    <location>
        <begin position="327"/>
        <end position="351"/>
    </location>
</feature>
<evidence type="ECO:0000313" key="2">
    <source>
        <dbReference type="EMBL" id="TXD89774.1"/>
    </source>
</evidence>
<feature type="transmembrane region" description="Helical" evidence="1">
    <location>
        <begin position="85"/>
        <end position="103"/>
    </location>
</feature>
<dbReference type="AlphaFoldDB" id="A0A5C6ZKB1"/>
<keyword evidence="3" id="KW-1185">Reference proteome</keyword>
<sequence length="353" mass="41075">MDQDLQQCQNCDYQLKADFEFCPNCGQKVNEKLTLKVLFYNTVSNYFSVDARFLKSFLPLVFKPGFLPTKFIEGKRSRYLHPAQLYLFISVVFFFILSLSTNSQPEKINQELLRTKSSEKASVLQDSIEAKQLDSVDRAEAKAFLKNNKWLGSVPEQKIDSILADPNVNKNDISFGFDELKLDSLIAANASDKEIFKAMEMNDDAGWLKRKFYGQILKFYKSRDGGSILKVIYDKIPIALFFLLPLFALLLKLFYSKKGNYTHHLVFSFYYFSFLFLIFSIIFGINLIWNVSGWLDFLLLFSAFVYFLIALKRFYHQGWFVSFFKANVISFLFLVFILPATATILFVYAFLFY</sequence>
<evidence type="ECO:0000256" key="1">
    <source>
        <dbReference type="SAM" id="Phobius"/>
    </source>
</evidence>
<dbReference type="RefSeq" id="WP_147085718.1">
    <property type="nucleotide sequence ID" value="NZ_VORM01000005.1"/>
</dbReference>
<feature type="transmembrane region" description="Helical" evidence="1">
    <location>
        <begin position="236"/>
        <end position="255"/>
    </location>
</feature>
<keyword evidence="1" id="KW-0812">Transmembrane</keyword>
<keyword evidence="1" id="KW-1133">Transmembrane helix</keyword>
<dbReference type="Proteomes" id="UP000321578">
    <property type="component" value="Unassembled WGS sequence"/>
</dbReference>
<keyword evidence="1" id="KW-0472">Membrane</keyword>
<dbReference type="InterPro" id="IPR022134">
    <property type="entry name" value="DUF3667"/>
</dbReference>
<dbReference type="Pfam" id="PF12412">
    <property type="entry name" value="DUF3667"/>
    <property type="match status" value="1"/>
</dbReference>
<feature type="transmembrane region" description="Helical" evidence="1">
    <location>
        <begin position="267"/>
        <end position="289"/>
    </location>
</feature>
<dbReference type="OrthoDB" id="1143019at2"/>
<organism evidence="2 3">
    <name type="scientific">Subsaximicrobium wynnwilliamsii</name>
    <dbReference type="NCBI Taxonomy" id="291179"/>
    <lineage>
        <taxon>Bacteria</taxon>
        <taxon>Pseudomonadati</taxon>
        <taxon>Bacteroidota</taxon>
        <taxon>Flavobacteriia</taxon>
        <taxon>Flavobacteriales</taxon>
        <taxon>Flavobacteriaceae</taxon>
        <taxon>Subsaximicrobium</taxon>
    </lineage>
</organism>
<evidence type="ECO:0000313" key="3">
    <source>
        <dbReference type="Proteomes" id="UP000321578"/>
    </source>
</evidence>
<reference evidence="2 3" key="1">
    <citation type="submission" date="2019-08" db="EMBL/GenBank/DDBJ databases">
        <title>Genomes of Subsaximicrobium wynnwilliamsii strains.</title>
        <authorList>
            <person name="Bowman J.P."/>
        </authorList>
    </citation>
    <scope>NUCLEOTIDE SEQUENCE [LARGE SCALE GENOMIC DNA]</scope>
    <source>
        <strain evidence="2 3">2-80-2</strain>
    </source>
</reference>